<reference evidence="1 2" key="1">
    <citation type="submission" date="2017-04" db="EMBL/GenBank/DDBJ databases">
        <authorList>
            <person name="Afonso C.L."/>
            <person name="Miller P.J."/>
            <person name="Scott M.A."/>
            <person name="Spackman E."/>
            <person name="Goraichik I."/>
            <person name="Dimitrov K.M."/>
            <person name="Suarez D.L."/>
            <person name="Swayne D.E."/>
        </authorList>
    </citation>
    <scope>NUCLEOTIDE SEQUENCE [LARGE SCALE GENOMIC DNA]</scope>
    <source>
        <strain evidence="1 2">DSM 43828</strain>
    </source>
</reference>
<evidence type="ECO:0000313" key="1">
    <source>
        <dbReference type="EMBL" id="SMD14943.1"/>
    </source>
</evidence>
<name>A0A1W2EZ16_KIBAR</name>
<accession>A0A1W2EZ16</accession>
<dbReference type="RefSeq" id="WP_084429583.1">
    <property type="nucleotide sequence ID" value="NZ_FWXV01000004.1"/>
</dbReference>
<proteinExistence type="predicted"/>
<keyword evidence="2" id="KW-1185">Reference proteome</keyword>
<dbReference type="AlphaFoldDB" id="A0A1W2EZ16"/>
<dbReference type="Proteomes" id="UP000192674">
    <property type="component" value="Unassembled WGS sequence"/>
</dbReference>
<sequence>MHRITTDILTLEVALGDDDPATVANADAWITLPDGTKWTATFLTYDEVGRIMDRWRDTGECLDGRYFRVGPDLVIIRSPGVDEMLAVATELVATGEYTEALYRVDES</sequence>
<organism evidence="1 2">
    <name type="scientific">Kibdelosporangium aridum</name>
    <dbReference type="NCBI Taxonomy" id="2030"/>
    <lineage>
        <taxon>Bacteria</taxon>
        <taxon>Bacillati</taxon>
        <taxon>Actinomycetota</taxon>
        <taxon>Actinomycetes</taxon>
        <taxon>Pseudonocardiales</taxon>
        <taxon>Pseudonocardiaceae</taxon>
        <taxon>Kibdelosporangium</taxon>
    </lineage>
</organism>
<gene>
    <name evidence="1" type="ORF">SAMN05661093_05177</name>
</gene>
<protein>
    <submittedName>
        <fullName evidence="1">Uncharacterized protein</fullName>
    </submittedName>
</protein>
<dbReference type="EMBL" id="FWXV01000004">
    <property type="protein sequence ID" value="SMD14943.1"/>
    <property type="molecule type" value="Genomic_DNA"/>
</dbReference>
<dbReference type="OrthoDB" id="3394231at2"/>
<evidence type="ECO:0000313" key="2">
    <source>
        <dbReference type="Proteomes" id="UP000192674"/>
    </source>
</evidence>